<protein>
    <recommendedName>
        <fullName evidence="4">F-box domain-containing protein</fullName>
    </recommendedName>
</protein>
<proteinExistence type="predicted"/>
<keyword evidence="3" id="KW-1185">Reference proteome</keyword>
<evidence type="ECO:0000313" key="3">
    <source>
        <dbReference type="Proteomes" id="UP000235786"/>
    </source>
</evidence>
<organism evidence="2 3">
    <name type="scientific">Hyaloscypha variabilis (strain UAMH 11265 / GT02V1 / F)</name>
    <name type="common">Meliniomyces variabilis</name>
    <dbReference type="NCBI Taxonomy" id="1149755"/>
    <lineage>
        <taxon>Eukaryota</taxon>
        <taxon>Fungi</taxon>
        <taxon>Dikarya</taxon>
        <taxon>Ascomycota</taxon>
        <taxon>Pezizomycotina</taxon>
        <taxon>Leotiomycetes</taxon>
        <taxon>Helotiales</taxon>
        <taxon>Hyaloscyphaceae</taxon>
        <taxon>Hyaloscypha</taxon>
        <taxon>Hyaloscypha variabilis</taxon>
    </lineage>
</organism>
<reference evidence="2 3" key="1">
    <citation type="submission" date="2016-04" db="EMBL/GenBank/DDBJ databases">
        <title>A degradative enzymes factory behind the ericoid mycorrhizal symbiosis.</title>
        <authorList>
            <consortium name="DOE Joint Genome Institute"/>
            <person name="Martino E."/>
            <person name="Morin E."/>
            <person name="Grelet G."/>
            <person name="Kuo A."/>
            <person name="Kohler A."/>
            <person name="Daghino S."/>
            <person name="Barry K."/>
            <person name="Choi C."/>
            <person name="Cichocki N."/>
            <person name="Clum A."/>
            <person name="Copeland A."/>
            <person name="Hainaut M."/>
            <person name="Haridas S."/>
            <person name="Labutti K."/>
            <person name="Lindquist E."/>
            <person name="Lipzen A."/>
            <person name="Khouja H.-R."/>
            <person name="Murat C."/>
            <person name="Ohm R."/>
            <person name="Olson A."/>
            <person name="Spatafora J."/>
            <person name="Veneault-Fourrey C."/>
            <person name="Henrissat B."/>
            <person name="Grigoriev I."/>
            <person name="Martin F."/>
            <person name="Perotto S."/>
        </authorList>
    </citation>
    <scope>NUCLEOTIDE SEQUENCE [LARGE SCALE GENOMIC DNA]</scope>
    <source>
        <strain evidence="2 3">F</strain>
    </source>
</reference>
<dbReference type="Proteomes" id="UP000235786">
    <property type="component" value="Unassembled WGS sequence"/>
</dbReference>
<feature type="region of interest" description="Disordered" evidence="1">
    <location>
        <begin position="270"/>
        <end position="290"/>
    </location>
</feature>
<name>A0A2J6R7A2_HYAVF</name>
<accession>A0A2J6R7A2</accession>
<evidence type="ECO:0000256" key="1">
    <source>
        <dbReference type="SAM" id="MobiDB-lite"/>
    </source>
</evidence>
<evidence type="ECO:0000313" key="2">
    <source>
        <dbReference type="EMBL" id="PMD34391.1"/>
    </source>
</evidence>
<dbReference type="EMBL" id="KZ613954">
    <property type="protein sequence ID" value="PMD34391.1"/>
    <property type="molecule type" value="Genomic_DNA"/>
</dbReference>
<gene>
    <name evidence="2" type="ORF">L207DRAFT_517550</name>
</gene>
<dbReference type="AlphaFoldDB" id="A0A2J6R7A2"/>
<sequence length="290" mass="33452">MAGLLTIPRELRDRIYDWTLSDTLASFQSRVLQRERKTIEYTPSEPETLFGDNSVQFPAHTSLPPAHGLLHTTRQIRYEFLDSIRRLGTVRYEVDLVERKDCGTLAPTWVSVPCLPCFTDRIDVLSVNWRARHSRTSSIATSVGDSQYYVRNAFHGSLALLQRFIERGIYLLSKKKRAKLHIGLLEIHINLSGTELDNEEEIQRFAEEACVYVDDYLLGVYNLIDYAEDRQTLNEQFEMLVSKIDRVQIHANGALHREWDLSQAIARREEHSRNADVREEESEGDGNMAI</sequence>
<evidence type="ECO:0008006" key="4">
    <source>
        <dbReference type="Google" id="ProtNLM"/>
    </source>
</evidence>
<dbReference type="OrthoDB" id="2823490at2759"/>